<dbReference type="EMBL" id="CAVLGL010000094">
    <property type="protein sequence ID" value="CAK1597355.1"/>
    <property type="molecule type" value="Genomic_DNA"/>
</dbReference>
<keyword evidence="2" id="KW-1185">Reference proteome</keyword>
<accession>A0AAV1LQZ6</accession>
<organism evidence="1 2">
    <name type="scientific">Parnassius mnemosyne</name>
    <name type="common">clouded apollo</name>
    <dbReference type="NCBI Taxonomy" id="213953"/>
    <lineage>
        <taxon>Eukaryota</taxon>
        <taxon>Metazoa</taxon>
        <taxon>Ecdysozoa</taxon>
        <taxon>Arthropoda</taxon>
        <taxon>Hexapoda</taxon>
        <taxon>Insecta</taxon>
        <taxon>Pterygota</taxon>
        <taxon>Neoptera</taxon>
        <taxon>Endopterygota</taxon>
        <taxon>Lepidoptera</taxon>
        <taxon>Glossata</taxon>
        <taxon>Ditrysia</taxon>
        <taxon>Papilionoidea</taxon>
        <taxon>Papilionidae</taxon>
        <taxon>Parnassiinae</taxon>
        <taxon>Parnassini</taxon>
        <taxon>Parnassius</taxon>
        <taxon>Driopa</taxon>
    </lineage>
</organism>
<proteinExistence type="predicted"/>
<dbReference type="AlphaFoldDB" id="A0AAV1LQZ6"/>
<gene>
    <name evidence="1" type="ORF">PARMNEM_LOCUS16582</name>
</gene>
<protein>
    <submittedName>
        <fullName evidence="1">Uncharacterized protein</fullName>
    </submittedName>
</protein>
<dbReference type="Proteomes" id="UP001314205">
    <property type="component" value="Unassembled WGS sequence"/>
</dbReference>
<name>A0AAV1LQZ6_9NEOP</name>
<evidence type="ECO:0000313" key="1">
    <source>
        <dbReference type="EMBL" id="CAK1597355.1"/>
    </source>
</evidence>
<evidence type="ECO:0000313" key="2">
    <source>
        <dbReference type="Proteomes" id="UP001314205"/>
    </source>
</evidence>
<comment type="caution">
    <text evidence="1">The sequence shown here is derived from an EMBL/GenBank/DDBJ whole genome shotgun (WGS) entry which is preliminary data.</text>
</comment>
<sequence length="67" mass="8426">MSDYEEFVDFVDYARRFREPGPRRYLRDYSDPFQKYTFLEFYSRYRFTPQAIKKYHNANARTTFKKT</sequence>
<reference evidence="1 2" key="1">
    <citation type="submission" date="2023-11" db="EMBL/GenBank/DDBJ databases">
        <authorList>
            <person name="Hedman E."/>
            <person name="Englund M."/>
            <person name="Stromberg M."/>
            <person name="Nyberg Akerstrom W."/>
            <person name="Nylinder S."/>
            <person name="Jareborg N."/>
            <person name="Kallberg Y."/>
            <person name="Kronander E."/>
        </authorList>
    </citation>
    <scope>NUCLEOTIDE SEQUENCE [LARGE SCALE GENOMIC DNA]</scope>
</reference>